<dbReference type="InterPro" id="IPR027396">
    <property type="entry name" value="DsrEFH-like"/>
</dbReference>
<proteinExistence type="predicted"/>
<sequence>MFQKKTFIAFTTLLVITATVVWLSISNDTTAAEAKSGPSKSALILVQNPKQIPVVLKTCEELLTNSKYQVKQARVLVCGQAVNAITADSENVSVIAHAKKTSIQIDACGISLKKLAVSPEQLAEGVSHVDNALITAFELKVDGWISIDL</sequence>
<accession>A0A2S8FEE7</accession>
<dbReference type="EMBL" id="PUHY01000014">
    <property type="protein sequence ID" value="PQO30517.1"/>
    <property type="molecule type" value="Genomic_DNA"/>
</dbReference>
<dbReference type="RefSeq" id="WP_105332422.1">
    <property type="nucleotide sequence ID" value="NZ_PUHY01000014.1"/>
</dbReference>
<gene>
    <name evidence="1" type="ORF">C5Y83_24475</name>
</gene>
<name>A0A2S8FEE7_9BACT</name>
<organism evidence="1 2">
    <name type="scientific">Blastopirellula marina</name>
    <dbReference type="NCBI Taxonomy" id="124"/>
    <lineage>
        <taxon>Bacteria</taxon>
        <taxon>Pseudomonadati</taxon>
        <taxon>Planctomycetota</taxon>
        <taxon>Planctomycetia</taxon>
        <taxon>Pirellulales</taxon>
        <taxon>Pirellulaceae</taxon>
        <taxon>Blastopirellula</taxon>
    </lineage>
</organism>
<reference evidence="1 2" key="1">
    <citation type="submission" date="2018-02" db="EMBL/GenBank/DDBJ databases">
        <title>Comparative genomes isolates from brazilian mangrove.</title>
        <authorList>
            <person name="Araujo J.E."/>
            <person name="Taketani R.G."/>
            <person name="Silva M.C.P."/>
            <person name="Loureco M.V."/>
            <person name="Andreote F.D."/>
        </authorList>
    </citation>
    <scope>NUCLEOTIDE SEQUENCE [LARGE SCALE GENOMIC DNA]</scope>
    <source>
        <strain evidence="1 2">Hex-1 MGV</strain>
    </source>
</reference>
<evidence type="ECO:0000313" key="1">
    <source>
        <dbReference type="EMBL" id="PQO30517.1"/>
    </source>
</evidence>
<evidence type="ECO:0000313" key="2">
    <source>
        <dbReference type="Proteomes" id="UP000238322"/>
    </source>
</evidence>
<dbReference type="Proteomes" id="UP000238322">
    <property type="component" value="Unassembled WGS sequence"/>
</dbReference>
<dbReference type="SUPFAM" id="SSF75169">
    <property type="entry name" value="DsrEFH-like"/>
    <property type="match status" value="1"/>
</dbReference>
<protein>
    <submittedName>
        <fullName evidence="1">Uncharacterized protein</fullName>
    </submittedName>
</protein>
<comment type="caution">
    <text evidence="1">The sequence shown here is derived from an EMBL/GenBank/DDBJ whole genome shotgun (WGS) entry which is preliminary data.</text>
</comment>
<dbReference type="Gene3D" id="3.40.1260.10">
    <property type="entry name" value="DsrEFH-like"/>
    <property type="match status" value="1"/>
</dbReference>
<dbReference type="AlphaFoldDB" id="A0A2S8FEE7"/>